<organism evidence="2 3">
    <name type="scientific">Austropuccinia psidii MF-1</name>
    <dbReference type="NCBI Taxonomy" id="1389203"/>
    <lineage>
        <taxon>Eukaryota</taxon>
        <taxon>Fungi</taxon>
        <taxon>Dikarya</taxon>
        <taxon>Basidiomycota</taxon>
        <taxon>Pucciniomycotina</taxon>
        <taxon>Pucciniomycetes</taxon>
        <taxon>Pucciniales</taxon>
        <taxon>Sphaerophragmiaceae</taxon>
        <taxon>Austropuccinia</taxon>
    </lineage>
</organism>
<evidence type="ECO:0000313" key="3">
    <source>
        <dbReference type="Proteomes" id="UP000765509"/>
    </source>
</evidence>
<name>A0A9Q3BAI1_9BASI</name>
<gene>
    <name evidence="2" type="ORF">O181_001392</name>
</gene>
<dbReference type="AlphaFoldDB" id="A0A9Q3BAI1"/>
<evidence type="ECO:0000256" key="1">
    <source>
        <dbReference type="SAM" id="MobiDB-lite"/>
    </source>
</evidence>
<proteinExistence type="predicted"/>
<dbReference type="Proteomes" id="UP000765509">
    <property type="component" value="Unassembled WGS sequence"/>
</dbReference>
<keyword evidence="3" id="KW-1185">Reference proteome</keyword>
<sequence length="258" mass="28443">MALSSPPPAPSPWAPLLRHTASAYDCFMQEPYRAANCFAPLKSDRSNFAEWLTCLNRVLCVALNTEMLIDNSVSSINNRFPEENRAICHFIDVSIPHKFALCIGVTPSRLTAKDFFDAIKARCCPGNRLEKLQIIREMLGMLVKNGSGAPQPNKVLVLSLCCTFAMFKKLGIKADELEGLLAQAACHTHAAFDQLVTTAILAKGEEKPSSTFVGQVILNASMKTNKNTHQLSPFVYRVADPPTTPTHTHRDHHTLGVR</sequence>
<protein>
    <submittedName>
        <fullName evidence="2">Uncharacterized protein</fullName>
    </submittedName>
</protein>
<dbReference type="OrthoDB" id="2505547at2759"/>
<reference evidence="2" key="1">
    <citation type="submission" date="2021-03" db="EMBL/GenBank/DDBJ databases">
        <title>Draft genome sequence of rust myrtle Austropuccinia psidii MF-1, a brazilian biotype.</title>
        <authorList>
            <person name="Quecine M.C."/>
            <person name="Pachon D.M.R."/>
            <person name="Bonatelli M.L."/>
            <person name="Correr F.H."/>
            <person name="Franceschini L.M."/>
            <person name="Leite T.F."/>
            <person name="Margarido G.R.A."/>
            <person name="Almeida C.A."/>
            <person name="Ferrarezi J.A."/>
            <person name="Labate C.A."/>
        </authorList>
    </citation>
    <scope>NUCLEOTIDE SEQUENCE</scope>
    <source>
        <strain evidence="2">MF-1</strain>
    </source>
</reference>
<evidence type="ECO:0000313" key="2">
    <source>
        <dbReference type="EMBL" id="MBW0461677.1"/>
    </source>
</evidence>
<dbReference type="EMBL" id="AVOT02000200">
    <property type="protein sequence ID" value="MBW0461677.1"/>
    <property type="molecule type" value="Genomic_DNA"/>
</dbReference>
<accession>A0A9Q3BAI1</accession>
<feature type="region of interest" description="Disordered" evidence="1">
    <location>
        <begin position="239"/>
        <end position="258"/>
    </location>
</feature>
<comment type="caution">
    <text evidence="2">The sequence shown here is derived from an EMBL/GenBank/DDBJ whole genome shotgun (WGS) entry which is preliminary data.</text>
</comment>